<keyword evidence="2" id="KW-1185">Reference proteome</keyword>
<dbReference type="OrthoDB" id="456752at2"/>
<comment type="caution">
    <text evidence="1">The sequence shown here is derived from an EMBL/GenBank/DDBJ whole genome shotgun (WGS) entry which is preliminary data.</text>
</comment>
<sequence>MSAKDRFHNLVKSALIRDGWTITHELFPIDYGDVQMQIDLGAERLVAAERGSEKIAVEVKSFIAPSTISEFHTALGQFLNYRSALRAIEPERILYLAVPLQTYEEFFRLRFIQEVTQEHRLNLLIYDVEKEGIVQWIKLNSTAK</sequence>
<organism evidence="1 2">
    <name type="scientific">Scytonema hofmannii PCC 7110</name>
    <dbReference type="NCBI Taxonomy" id="128403"/>
    <lineage>
        <taxon>Bacteria</taxon>
        <taxon>Bacillati</taxon>
        <taxon>Cyanobacteriota</taxon>
        <taxon>Cyanophyceae</taxon>
        <taxon>Nostocales</taxon>
        <taxon>Scytonemataceae</taxon>
        <taxon>Scytonema</taxon>
    </lineage>
</organism>
<accession>A0A139X6N1</accession>
<dbReference type="GO" id="GO:0003676">
    <property type="term" value="F:nucleic acid binding"/>
    <property type="evidence" value="ECO:0007669"/>
    <property type="project" value="InterPro"/>
</dbReference>
<protein>
    <submittedName>
        <fullName evidence="1">Fatty-acid oxidation protein subunit alpha</fullName>
    </submittedName>
</protein>
<dbReference type="Gene3D" id="3.40.1350.10">
    <property type="match status" value="1"/>
</dbReference>
<dbReference type="InterPro" id="IPR011856">
    <property type="entry name" value="tRNA_endonuc-like_dom_sf"/>
</dbReference>
<dbReference type="AlphaFoldDB" id="A0A139X6N1"/>
<name>A0A139X6N1_9CYAN</name>
<dbReference type="EMBL" id="ANNX02000030">
    <property type="protein sequence ID" value="KYC40293.1"/>
    <property type="molecule type" value="Genomic_DNA"/>
</dbReference>
<dbReference type="Proteomes" id="UP000076925">
    <property type="component" value="Unassembled WGS sequence"/>
</dbReference>
<dbReference type="Pfam" id="PF08814">
    <property type="entry name" value="XisH"/>
    <property type="match status" value="1"/>
</dbReference>
<dbReference type="CDD" id="cd22366">
    <property type="entry name" value="XisH-like"/>
    <property type="match status" value="1"/>
</dbReference>
<proteinExistence type="predicted"/>
<gene>
    <name evidence="1" type="ORF">WA1_27575</name>
</gene>
<evidence type="ECO:0000313" key="1">
    <source>
        <dbReference type="EMBL" id="KYC40293.1"/>
    </source>
</evidence>
<dbReference type="SUPFAM" id="SSF52980">
    <property type="entry name" value="Restriction endonuclease-like"/>
    <property type="match status" value="1"/>
</dbReference>
<reference evidence="1 2" key="1">
    <citation type="journal article" date="2013" name="Genome Biol. Evol.">
        <title>Genomes of Stigonematalean cyanobacteria (subsection V) and the evolution of oxygenic photosynthesis from prokaryotes to plastids.</title>
        <authorList>
            <person name="Dagan T."/>
            <person name="Roettger M."/>
            <person name="Stucken K."/>
            <person name="Landan G."/>
            <person name="Koch R."/>
            <person name="Major P."/>
            <person name="Gould S.B."/>
            <person name="Goremykin V.V."/>
            <person name="Rippka R."/>
            <person name="Tandeau de Marsac N."/>
            <person name="Gugger M."/>
            <person name="Lockhart P.J."/>
            <person name="Allen J.F."/>
            <person name="Brune I."/>
            <person name="Maus I."/>
            <person name="Puhler A."/>
            <person name="Martin W.F."/>
        </authorList>
    </citation>
    <scope>NUCLEOTIDE SEQUENCE [LARGE SCALE GENOMIC DNA]</scope>
    <source>
        <strain evidence="1 2">PCC 7110</strain>
    </source>
</reference>
<dbReference type="InterPro" id="IPR011335">
    <property type="entry name" value="Restrct_endonuc-II-like"/>
</dbReference>
<evidence type="ECO:0000313" key="2">
    <source>
        <dbReference type="Proteomes" id="UP000076925"/>
    </source>
</evidence>
<dbReference type="RefSeq" id="WP_017745617.1">
    <property type="nucleotide sequence ID" value="NZ_KQ976354.1"/>
</dbReference>
<dbReference type="InterPro" id="IPR014919">
    <property type="entry name" value="XisH"/>
</dbReference>
<dbReference type="STRING" id="128403.WA1_27575"/>